<evidence type="ECO:0000256" key="2">
    <source>
        <dbReference type="SAM" id="MobiDB-lite"/>
    </source>
</evidence>
<dbReference type="Gene3D" id="3.20.20.100">
    <property type="entry name" value="NADP-dependent oxidoreductase domain"/>
    <property type="match status" value="1"/>
</dbReference>
<dbReference type="OrthoDB" id="416253at2759"/>
<evidence type="ECO:0000256" key="1">
    <source>
        <dbReference type="ARBA" id="ARBA00007905"/>
    </source>
</evidence>
<comment type="similarity">
    <text evidence="1">Belongs to the aldo/keto reductase family.</text>
</comment>
<dbReference type="InterPro" id="IPR020471">
    <property type="entry name" value="AKR"/>
</dbReference>
<dbReference type="InterPro" id="IPR023210">
    <property type="entry name" value="NADP_OxRdtase_dom"/>
</dbReference>
<dbReference type="PROSITE" id="PS00063">
    <property type="entry name" value="ALDOKETO_REDUCTASE_3"/>
    <property type="match status" value="1"/>
</dbReference>
<gene>
    <name evidence="4" type="ORF">AB205_0215350</name>
</gene>
<accession>A0A2G9S084</accession>
<protein>
    <recommendedName>
        <fullName evidence="3">NADP-dependent oxidoreductase domain-containing protein</fullName>
    </recommendedName>
</protein>
<reference evidence="5" key="1">
    <citation type="journal article" date="2017" name="Nat. Commun.">
        <title>The North American bullfrog draft genome provides insight into hormonal regulation of long noncoding RNA.</title>
        <authorList>
            <person name="Hammond S.A."/>
            <person name="Warren R.L."/>
            <person name="Vandervalk B.P."/>
            <person name="Kucuk E."/>
            <person name="Khan H."/>
            <person name="Gibb E.A."/>
            <person name="Pandoh P."/>
            <person name="Kirk H."/>
            <person name="Zhao Y."/>
            <person name="Jones M."/>
            <person name="Mungall A.J."/>
            <person name="Coope R."/>
            <person name="Pleasance S."/>
            <person name="Moore R.A."/>
            <person name="Holt R.A."/>
            <person name="Round J.M."/>
            <person name="Ohora S."/>
            <person name="Walle B.V."/>
            <person name="Veldhoen N."/>
            <person name="Helbing C.C."/>
            <person name="Birol I."/>
        </authorList>
    </citation>
    <scope>NUCLEOTIDE SEQUENCE [LARGE SCALE GENOMIC DNA]</scope>
</reference>
<evidence type="ECO:0000259" key="3">
    <source>
        <dbReference type="Pfam" id="PF00248"/>
    </source>
</evidence>
<dbReference type="InterPro" id="IPR036812">
    <property type="entry name" value="NAD(P)_OxRdtase_dom_sf"/>
</dbReference>
<evidence type="ECO:0000313" key="4">
    <source>
        <dbReference type="EMBL" id="PIO33520.1"/>
    </source>
</evidence>
<dbReference type="GO" id="GO:0016491">
    <property type="term" value="F:oxidoreductase activity"/>
    <property type="evidence" value="ECO:0007669"/>
    <property type="project" value="InterPro"/>
</dbReference>
<dbReference type="EMBL" id="KV927124">
    <property type="protein sequence ID" value="PIO33520.1"/>
    <property type="molecule type" value="Genomic_DNA"/>
</dbReference>
<dbReference type="Pfam" id="PF00248">
    <property type="entry name" value="Aldo_ket_red"/>
    <property type="match status" value="1"/>
</dbReference>
<dbReference type="AlphaFoldDB" id="A0A2G9S084"/>
<dbReference type="InterPro" id="IPR018170">
    <property type="entry name" value="Aldo/ket_reductase_CS"/>
</dbReference>
<feature type="domain" description="NADP-dependent oxidoreductase" evidence="3">
    <location>
        <begin position="46"/>
        <end position="184"/>
    </location>
</feature>
<dbReference type="PROSITE" id="PS00062">
    <property type="entry name" value="ALDOKETO_REDUCTASE_2"/>
    <property type="match status" value="1"/>
</dbReference>
<keyword evidence="5" id="KW-1185">Reference proteome</keyword>
<proteinExistence type="inferred from homology"/>
<name>A0A2G9S084_AQUCT</name>
<organism evidence="4 5">
    <name type="scientific">Aquarana catesbeiana</name>
    <name type="common">American bullfrog</name>
    <name type="synonym">Rana catesbeiana</name>
    <dbReference type="NCBI Taxonomy" id="8400"/>
    <lineage>
        <taxon>Eukaryota</taxon>
        <taxon>Metazoa</taxon>
        <taxon>Chordata</taxon>
        <taxon>Craniata</taxon>
        <taxon>Vertebrata</taxon>
        <taxon>Euteleostomi</taxon>
        <taxon>Amphibia</taxon>
        <taxon>Batrachia</taxon>
        <taxon>Anura</taxon>
        <taxon>Neobatrachia</taxon>
        <taxon>Ranoidea</taxon>
        <taxon>Ranidae</taxon>
        <taxon>Aquarana</taxon>
    </lineage>
</organism>
<feature type="compositionally biased region" description="Polar residues" evidence="2">
    <location>
        <begin position="10"/>
        <end position="29"/>
    </location>
</feature>
<sequence>MARVVGKRPLSSSTWGQVPLQDHQSTSCMPKSDQLRRQSDFSDIQWAEALEACKDAGLVKSIGVSNFNKRQIELILNMPGLKYKPVCNQVECHIYLNQGKLQEFLKSQDIVLVGYSVLGSSRDEKWIDPNSPVLLEDPVLKEIAEKLGRTTAQVAMRYLLQRGIVVLAKSYTPTRIKQNLQVREGWPLLKIKGASAFKFMSFVVCCFTISRYTFKAEFNMLRFYLPWFLSLPSSTYQL</sequence>
<dbReference type="PRINTS" id="PR00069">
    <property type="entry name" value="ALDKETRDTASE"/>
</dbReference>
<dbReference type="PANTHER" id="PTHR11732">
    <property type="entry name" value="ALDO/KETO REDUCTASE"/>
    <property type="match status" value="1"/>
</dbReference>
<dbReference type="SUPFAM" id="SSF51430">
    <property type="entry name" value="NAD(P)-linked oxidoreductase"/>
    <property type="match status" value="1"/>
</dbReference>
<dbReference type="Proteomes" id="UP000228934">
    <property type="component" value="Unassembled WGS sequence"/>
</dbReference>
<feature type="region of interest" description="Disordered" evidence="2">
    <location>
        <begin position="1"/>
        <end position="32"/>
    </location>
</feature>
<evidence type="ECO:0000313" key="5">
    <source>
        <dbReference type="Proteomes" id="UP000228934"/>
    </source>
</evidence>